<evidence type="ECO:0000313" key="2">
    <source>
        <dbReference type="Proteomes" id="UP000005695"/>
    </source>
</evidence>
<accession>Q1K180</accession>
<evidence type="ECO:0000313" key="1">
    <source>
        <dbReference type="EMBL" id="EAT16128.1"/>
    </source>
</evidence>
<dbReference type="RefSeq" id="WP_005999266.1">
    <property type="nucleotide sequence ID" value="NZ_AAEW02000006.1"/>
</dbReference>
<evidence type="ECO:0008006" key="3">
    <source>
        <dbReference type="Google" id="ProtNLM"/>
    </source>
</evidence>
<dbReference type="Proteomes" id="UP000005695">
    <property type="component" value="Unassembled WGS sequence"/>
</dbReference>
<dbReference type="AlphaFoldDB" id="Q1K180"/>
<dbReference type="InterPro" id="IPR043148">
    <property type="entry name" value="TagF_C"/>
</dbReference>
<keyword evidence="2" id="KW-1185">Reference proteome</keyword>
<dbReference type="Gene3D" id="3.40.50.12580">
    <property type="match status" value="1"/>
</dbReference>
<proteinExistence type="predicted"/>
<dbReference type="OrthoDB" id="7107768at2"/>
<dbReference type="SUPFAM" id="SSF53756">
    <property type="entry name" value="UDP-Glycosyltransferase/glycogen phosphorylase"/>
    <property type="match status" value="1"/>
</dbReference>
<name>Q1K180_DESA6</name>
<protein>
    <recommendedName>
        <fullName evidence="3">Capsule polysaccharide biosynthesis</fullName>
    </recommendedName>
</protein>
<dbReference type="EMBL" id="AAEW02000006">
    <property type="protein sequence ID" value="EAT16128.1"/>
    <property type="molecule type" value="Genomic_DNA"/>
</dbReference>
<reference evidence="1" key="2">
    <citation type="submission" date="2006-05" db="EMBL/GenBank/DDBJ databases">
        <title>Sequencing of the draft genome and assembly of Desulfuromonas acetoxidans DSM 684.</title>
        <authorList>
            <consortium name="US DOE Joint Genome Institute (JGI-PGF)"/>
            <person name="Copeland A."/>
            <person name="Lucas S."/>
            <person name="Lapidus A."/>
            <person name="Barry K."/>
            <person name="Detter J.C."/>
            <person name="Glavina del Rio T."/>
            <person name="Hammon N."/>
            <person name="Israni S."/>
            <person name="Dalin E."/>
            <person name="Tice H."/>
            <person name="Bruce D."/>
            <person name="Pitluck S."/>
            <person name="Richardson P."/>
        </authorList>
    </citation>
    <scope>NUCLEOTIDE SEQUENCE [LARGE SCALE GENOMIC DNA]</scope>
    <source>
        <strain evidence="1">DSM 684</strain>
    </source>
</reference>
<organism evidence="1 2">
    <name type="scientific">Desulfuromonas acetoxidans (strain DSM 684 / 11070)</name>
    <dbReference type="NCBI Taxonomy" id="281689"/>
    <lineage>
        <taxon>Bacteria</taxon>
        <taxon>Pseudomonadati</taxon>
        <taxon>Thermodesulfobacteriota</taxon>
        <taxon>Desulfuromonadia</taxon>
        <taxon>Desulfuromonadales</taxon>
        <taxon>Desulfuromonadaceae</taxon>
        <taxon>Desulfuromonas</taxon>
    </lineage>
</organism>
<sequence>MYKKITSFVPVQIKRPAVLAARFFCKYLSGLFNVILLPIAKFYIQVKRFTLWGRVDGESFQGDLNDVLGRLKFKLSVVDFAKLHHVVKRRSLVFVENNALLKNYKSLDDLLVDARVCVVFRTKKDYLEYVDYLKINNLEDSVKCHDITYIPTIDSGLDEAVYGDSRRNAIMFSKYIRCCFGNISMFRKFSRGVSGIDIALSDRLVPWVRNVLYIEKYVSRNKIKTIYVLPSRVINTKLLAFYLSSSSKARVCLVSDCEENSIRDIRECVYRKWQPLSRCFVSRYNMSSIRSSFGRYLLFFCNLSDVMYYETIVPVLTEMSKKLKCGIVVFPNRPLDRYISDEYEVLQPLVCKDDLPGLSEFFYAFDGALDGYVLDGFKLSTKEALFRLYIAINAKGTLFRVLRDCFALIGDVDLFHDNSKVSALVSSPGRIWTSQFLVKYLKEVPSFEIQSGTLSRSRRFKRPNSKYVLAIEDFSKSVYVEYFRTDADLVEVVGSPRIDTRLSDIKRFTKYQSRRRIYGKKLRDKIICVATQPYGVDVMQSMVDACLRFLSTNCNYRLIISMHPSEKTEYEYSYRQSIKKFDLRNRAIVSHGNIYHNLNAADFVITYFSTAGLEAFCLGKQVLTYRSSSKAAVPFDLCSLGVARSFTTYRDLESLIVSGDGGVCLTEGLKRLRDGRSAERIVEYIINRIESQA</sequence>
<reference evidence="1" key="1">
    <citation type="submission" date="2006-05" db="EMBL/GenBank/DDBJ databases">
        <title>Annotation of the draft genome assembly of Desulfuromonas acetoxidans DSM 684.</title>
        <authorList>
            <consortium name="US DOE Joint Genome Institute (JGI-ORNL)"/>
            <person name="Larimer F."/>
            <person name="Land M."/>
            <person name="Hauser L."/>
        </authorList>
    </citation>
    <scope>NUCLEOTIDE SEQUENCE [LARGE SCALE GENOMIC DNA]</scope>
    <source>
        <strain evidence="1">DSM 684</strain>
    </source>
</reference>
<gene>
    <name evidence="1" type="ORF">Dace_1592</name>
</gene>
<comment type="caution">
    <text evidence="1">The sequence shown here is derived from an EMBL/GenBank/DDBJ whole genome shotgun (WGS) entry which is preliminary data.</text>
</comment>